<dbReference type="EMBL" id="SJPF01000001">
    <property type="protein sequence ID" value="TWT39144.1"/>
    <property type="molecule type" value="Genomic_DNA"/>
</dbReference>
<evidence type="ECO:0000313" key="2">
    <source>
        <dbReference type="Proteomes" id="UP000318878"/>
    </source>
</evidence>
<accession>A0A5C5VKK1</accession>
<proteinExistence type="predicted"/>
<keyword evidence="2" id="KW-1185">Reference proteome</keyword>
<protein>
    <submittedName>
        <fullName evidence="1">Uncharacterized protein</fullName>
    </submittedName>
</protein>
<reference evidence="1 2" key="1">
    <citation type="submission" date="2019-02" db="EMBL/GenBank/DDBJ databases">
        <title>Deep-cultivation of Planctomycetes and their phenomic and genomic characterization uncovers novel biology.</title>
        <authorList>
            <person name="Wiegand S."/>
            <person name="Jogler M."/>
            <person name="Boedeker C."/>
            <person name="Pinto D."/>
            <person name="Vollmers J."/>
            <person name="Rivas-Marin E."/>
            <person name="Kohn T."/>
            <person name="Peeters S.H."/>
            <person name="Heuer A."/>
            <person name="Rast P."/>
            <person name="Oberbeckmann S."/>
            <person name="Bunk B."/>
            <person name="Jeske O."/>
            <person name="Meyerdierks A."/>
            <person name="Storesund J.E."/>
            <person name="Kallscheuer N."/>
            <person name="Luecker S."/>
            <person name="Lage O.M."/>
            <person name="Pohl T."/>
            <person name="Merkel B.J."/>
            <person name="Hornburger P."/>
            <person name="Mueller R.-W."/>
            <person name="Bruemmer F."/>
            <person name="Labrenz M."/>
            <person name="Spormann A.M."/>
            <person name="Op Den Camp H."/>
            <person name="Overmann J."/>
            <person name="Amann R."/>
            <person name="Jetten M.S.M."/>
            <person name="Mascher T."/>
            <person name="Medema M.H."/>
            <person name="Devos D.P."/>
            <person name="Kaster A.-K."/>
            <person name="Ovreas L."/>
            <person name="Rohde M."/>
            <person name="Galperin M.Y."/>
            <person name="Jogler C."/>
        </authorList>
    </citation>
    <scope>NUCLEOTIDE SEQUENCE [LARGE SCALE GENOMIC DNA]</scope>
    <source>
        <strain evidence="1 2">Enr8</strain>
    </source>
</reference>
<evidence type="ECO:0000313" key="1">
    <source>
        <dbReference type="EMBL" id="TWT39144.1"/>
    </source>
</evidence>
<sequence>MCVDLRRRESHKFSHCLDIQPFCAILAKFSRLAPRDSFPRRFQPDLAVIACFCEPSPPPWSGTIRFDRYTLRTQGASGVVRLAILISILTLSVGCHALRLPSWVGAGRPPAQPIQNPAFVQFGDYEVLWEQIVDAVDDNFKIRDEQRVRLVAGQLTEGRLETFPLIGSTIFEPWRTDSTRGYEKLESTLQTIRRTVIIRVMPEQGGYLIDVEVRKELEDLHGRNTDVADLDLLRHDGTLRMEQDGTVRETTTLGWIPIGRDCELEQRLIQDIQARLAACGAPPQERMPLRLPPPTE</sequence>
<dbReference type="AlphaFoldDB" id="A0A5C5VKK1"/>
<gene>
    <name evidence="1" type="ORF">Enr8_08390</name>
</gene>
<name>A0A5C5VKK1_9BACT</name>
<comment type="caution">
    <text evidence="1">The sequence shown here is derived from an EMBL/GenBank/DDBJ whole genome shotgun (WGS) entry which is preliminary data.</text>
</comment>
<organism evidence="1 2">
    <name type="scientific">Blastopirellula retiformator</name>
    <dbReference type="NCBI Taxonomy" id="2527970"/>
    <lineage>
        <taxon>Bacteria</taxon>
        <taxon>Pseudomonadati</taxon>
        <taxon>Planctomycetota</taxon>
        <taxon>Planctomycetia</taxon>
        <taxon>Pirellulales</taxon>
        <taxon>Pirellulaceae</taxon>
        <taxon>Blastopirellula</taxon>
    </lineage>
</organism>
<dbReference type="Proteomes" id="UP000318878">
    <property type="component" value="Unassembled WGS sequence"/>
</dbReference>